<organism evidence="1 2">
    <name type="scientific">Aureobasidium pullulans</name>
    <name type="common">Black yeast</name>
    <name type="synonym">Pullularia pullulans</name>
    <dbReference type="NCBI Taxonomy" id="5580"/>
    <lineage>
        <taxon>Eukaryota</taxon>
        <taxon>Fungi</taxon>
        <taxon>Dikarya</taxon>
        <taxon>Ascomycota</taxon>
        <taxon>Pezizomycotina</taxon>
        <taxon>Dothideomycetes</taxon>
        <taxon>Dothideomycetidae</taxon>
        <taxon>Dothideales</taxon>
        <taxon>Saccotheciaceae</taxon>
        <taxon>Aureobasidium</taxon>
    </lineage>
</organism>
<evidence type="ECO:0000313" key="2">
    <source>
        <dbReference type="Proteomes" id="UP000308953"/>
    </source>
</evidence>
<dbReference type="EMBL" id="QZAV01000031">
    <property type="protein sequence ID" value="THX41647.1"/>
    <property type="molecule type" value="Genomic_DNA"/>
</dbReference>
<sequence>MESFFFTFSFDTPWRDKANFEISPFFLYCIWIAFWQEDPAEDDSLFIKEDPSAIGRRVAEFHMQSMKRGAYGANPICSQPLYRLPLALSHFHLLSECLSWAVDQLDFPANLSPIFEAALCKIWSHASSVGSTTAEANDKEHRTRQRPFITCWTAVSERARDALSHGLVRLRKRDLWMLQRQRKGREGRRTMNTVETVPTSLFDSNSLESMTMGYFGPIIDISCLDQAGCTSLKVEVRVGHVLAGASWANHSTQPSLLLSASCSPCLDSFVRELPAQ</sequence>
<comment type="caution">
    <text evidence="1">The sequence shown here is derived from an EMBL/GenBank/DDBJ whole genome shotgun (WGS) entry which is preliminary data.</text>
</comment>
<accession>A0A4S9F4Z3</accession>
<protein>
    <submittedName>
        <fullName evidence="1">Uncharacterized protein</fullName>
    </submittedName>
</protein>
<dbReference type="AlphaFoldDB" id="A0A4S9F4Z3"/>
<evidence type="ECO:0000313" key="1">
    <source>
        <dbReference type="EMBL" id="THX41647.1"/>
    </source>
</evidence>
<name>A0A4S9F4Z3_AURPU</name>
<gene>
    <name evidence="1" type="ORF">D6D10_02542</name>
</gene>
<reference evidence="1 2" key="1">
    <citation type="submission" date="2018-10" db="EMBL/GenBank/DDBJ databases">
        <title>Fifty Aureobasidium pullulans genomes reveal a recombining polyextremotolerant generalist.</title>
        <authorList>
            <person name="Gostincar C."/>
            <person name="Turk M."/>
            <person name="Zajc J."/>
            <person name="Gunde-Cimerman N."/>
        </authorList>
    </citation>
    <scope>NUCLEOTIDE SEQUENCE [LARGE SCALE GENOMIC DNA]</scope>
    <source>
        <strain evidence="1 2">EXF-9785</strain>
    </source>
</reference>
<proteinExistence type="predicted"/>
<dbReference type="Proteomes" id="UP000308953">
    <property type="component" value="Unassembled WGS sequence"/>
</dbReference>